<protein>
    <submittedName>
        <fullName evidence="1">Uncharacterized protein</fullName>
    </submittedName>
</protein>
<evidence type="ECO:0000313" key="1">
    <source>
        <dbReference type="EMBL" id="JAI02156.1"/>
    </source>
</evidence>
<organism evidence="1">
    <name type="scientific">Anguilla anguilla</name>
    <name type="common">European freshwater eel</name>
    <name type="synonym">Muraena anguilla</name>
    <dbReference type="NCBI Taxonomy" id="7936"/>
    <lineage>
        <taxon>Eukaryota</taxon>
        <taxon>Metazoa</taxon>
        <taxon>Chordata</taxon>
        <taxon>Craniata</taxon>
        <taxon>Vertebrata</taxon>
        <taxon>Euteleostomi</taxon>
        <taxon>Actinopterygii</taxon>
        <taxon>Neopterygii</taxon>
        <taxon>Teleostei</taxon>
        <taxon>Anguilliformes</taxon>
        <taxon>Anguillidae</taxon>
        <taxon>Anguilla</taxon>
    </lineage>
</organism>
<proteinExistence type="predicted"/>
<reference evidence="1" key="2">
    <citation type="journal article" date="2015" name="Fish Shellfish Immunol.">
        <title>Early steps in the European eel (Anguilla anguilla)-Vibrio vulnificus interaction in the gills: Role of the RtxA13 toxin.</title>
        <authorList>
            <person name="Callol A."/>
            <person name="Pajuelo D."/>
            <person name="Ebbesson L."/>
            <person name="Teles M."/>
            <person name="MacKenzie S."/>
            <person name="Amaro C."/>
        </authorList>
    </citation>
    <scope>NUCLEOTIDE SEQUENCE</scope>
</reference>
<dbReference type="EMBL" id="GBXM01006422">
    <property type="protein sequence ID" value="JAI02156.1"/>
    <property type="molecule type" value="Transcribed_RNA"/>
</dbReference>
<sequence>MIYKDTQVHSQTQHLAMAYSLLFNYLANRGYGTEHVLRYHIDMFAKTNEWLMFAHNPEFSIPVMGLFV</sequence>
<name>A0A0E9XJY3_ANGAN</name>
<accession>A0A0E9XJY3</accession>
<dbReference type="AlphaFoldDB" id="A0A0E9XJY3"/>
<reference evidence="1" key="1">
    <citation type="submission" date="2014-11" db="EMBL/GenBank/DDBJ databases">
        <authorList>
            <person name="Amaro Gonzalez C."/>
        </authorList>
    </citation>
    <scope>NUCLEOTIDE SEQUENCE</scope>
</reference>